<comment type="similarity">
    <text evidence="1 3">Belongs to the nucleosome assembly protein (NAP) family.</text>
</comment>
<dbReference type="Proteomes" id="UP000030748">
    <property type="component" value="Unassembled WGS sequence"/>
</dbReference>
<feature type="coiled-coil region" evidence="4">
    <location>
        <begin position="6"/>
        <end position="54"/>
    </location>
</feature>
<evidence type="ECO:0000313" key="6">
    <source>
        <dbReference type="Proteomes" id="UP000030748"/>
    </source>
</evidence>
<dbReference type="STRING" id="4155.A0A022R1L5"/>
<dbReference type="GO" id="GO:0000785">
    <property type="term" value="C:chromatin"/>
    <property type="evidence" value="ECO:0000318"/>
    <property type="project" value="GO_Central"/>
</dbReference>
<dbReference type="Pfam" id="PF00956">
    <property type="entry name" value="NAP"/>
    <property type="match status" value="1"/>
</dbReference>
<accession>A0A022R1L5</accession>
<dbReference type="AlphaFoldDB" id="A0A022R1L5"/>
<protein>
    <submittedName>
        <fullName evidence="5">Uncharacterized protein</fullName>
    </submittedName>
</protein>
<evidence type="ECO:0000313" key="5">
    <source>
        <dbReference type="EMBL" id="EYU34497.1"/>
    </source>
</evidence>
<dbReference type="GO" id="GO:0006334">
    <property type="term" value="P:nucleosome assembly"/>
    <property type="evidence" value="ECO:0007669"/>
    <property type="project" value="InterPro"/>
</dbReference>
<dbReference type="InterPro" id="IPR037231">
    <property type="entry name" value="NAP-like_sf"/>
</dbReference>
<gene>
    <name evidence="5" type="ORF">MIMGU_mgv1a021330mg</name>
</gene>
<dbReference type="EMBL" id="KI630682">
    <property type="protein sequence ID" value="EYU34497.1"/>
    <property type="molecule type" value="Genomic_DNA"/>
</dbReference>
<dbReference type="PANTHER" id="PTHR11875">
    <property type="entry name" value="TESTIS-SPECIFIC Y-ENCODED PROTEIN"/>
    <property type="match status" value="1"/>
</dbReference>
<keyword evidence="6" id="KW-1185">Reference proteome</keyword>
<evidence type="ECO:0000256" key="2">
    <source>
        <dbReference type="ARBA" id="ARBA00023186"/>
    </source>
</evidence>
<proteinExistence type="inferred from homology"/>
<name>A0A022R1L5_ERYGU</name>
<keyword evidence="4" id="KW-0175">Coiled coil</keyword>
<dbReference type="GO" id="GO:0005634">
    <property type="term" value="C:nucleus"/>
    <property type="evidence" value="ECO:0000318"/>
    <property type="project" value="GO_Central"/>
</dbReference>
<dbReference type="GO" id="GO:0000724">
    <property type="term" value="P:double-strand break repair via homologous recombination"/>
    <property type="evidence" value="ECO:0007669"/>
    <property type="project" value="UniProtKB-ARBA"/>
</dbReference>
<dbReference type="GO" id="GO:0003682">
    <property type="term" value="F:chromatin binding"/>
    <property type="evidence" value="ECO:0000318"/>
    <property type="project" value="GO_Central"/>
</dbReference>
<dbReference type="Gene3D" id="1.20.5.1500">
    <property type="match status" value="1"/>
</dbReference>
<sequence length="185" mass="21514">MVSCRAKRAKMAAEAEAAAAAEAEQRKAVAMEKVRELQDEVQKVTDKLVKKTEELERKYDQKKVPIYDRRSLVINSIPDFWLTAFLKHPTLGTLLTQEDQQIFRYLDSIHVEDLKYPQKGYCITFNFKINPYFENETLSKTVDYTDEDLETTCTTIRWKEGKVGDLIKGDLWVNPIEHLNHEDEA</sequence>
<dbReference type="Gene3D" id="3.30.1120.90">
    <property type="entry name" value="Nucleosome assembly protein"/>
    <property type="match status" value="1"/>
</dbReference>
<evidence type="ECO:0000256" key="4">
    <source>
        <dbReference type="SAM" id="Coils"/>
    </source>
</evidence>
<keyword evidence="2" id="KW-0143">Chaperone</keyword>
<dbReference type="SUPFAM" id="SSF143113">
    <property type="entry name" value="NAP-like"/>
    <property type="match status" value="1"/>
</dbReference>
<organism evidence="5 6">
    <name type="scientific">Erythranthe guttata</name>
    <name type="common">Yellow monkey flower</name>
    <name type="synonym">Mimulus guttatus</name>
    <dbReference type="NCBI Taxonomy" id="4155"/>
    <lineage>
        <taxon>Eukaryota</taxon>
        <taxon>Viridiplantae</taxon>
        <taxon>Streptophyta</taxon>
        <taxon>Embryophyta</taxon>
        <taxon>Tracheophyta</taxon>
        <taxon>Spermatophyta</taxon>
        <taxon>Magnoliopsida</taxon>
        <taxon>eudicotyledons</taxon>
        <taxon>Gunneridae</taxon>
        <taxon>Pentapetalae</taxon>
        <taxon>asterids</taxon>
        <taxon>lamiids</taxon>
        <taxon>Lamiales</taxon>
        <taxon>Phrymaceae</taxon>
        <taxon>Erythranthe</taxon>
    </lineage>
</organism>
<evidence type="ECO:0000256" key="3">
    <source>
        <dbReference type="RuleBase" id="RU003876"/>
    </source>
</evidence>
<evidence type="ECO:0000256" key="1">
    <source>
        <dbReference type="ARBA" id="ARBA00009947"/>
    </source>
</evidence>
<dbReference type="GO" id="GO:0042393">
    <property type="term" value="F:histone binding"/>
    <property type="evidence" value="ECO:0000318"/>
    <property type="project" value="GO_Central"/>
</dbReference>
<dbReference type="InterPro" id="IPR002164">
    <property type="entry name" value="NAP_family"/>
</dbReference>
<reference evidence="5 6" key="1">
    <citation type="journal article" date="2013" name="Proc. Natl. Acad. Sci. U.S.A.">
        <title>Fine-scale variation in meiotic recombination in Mimulus inferred from population shotgun sequencing.</title>
        <authorList>
            <person name="Hellsten U."/>
            <person name="Wright K.M."/>
            <person name="Jenkins J."/>
            <person name="Shu S."/>
            <person name="Yuan Y."/>
            <person name="Wessler S.R."/>
            <person name="Schmutz J."/>
            <person name="Willis J.H."/>
            <person name="Rokhsar D.S."/>
        </authorList>
    </citation>
    <scope>NUCLEOTIDE SEQUENCE [LARGE SCALE GENOMIC DNA]</scope>
    <source>
        <strain evidence="6">cv. DUN x IM62</strain>
    </source>
</reference>